<evidence type="ECO:0000313" key="3">
    <source>
        <dbReference type="Proteomes" id="UP001480955"/>
    </source>
</evidence>
<dbReference type="RefSeq" id="WP_350397176.1">
    <property type="nucleotide sequence ID" value="NZ_JBELQE010000125.1"/>
</dbReference>
<evidence type="ECO:0000256" key="1">
    <source>
        <dbReference type="SAM" id="MobiDB-lite"/>
    </source>
</evidence>
<proteinExistence type="predicted"/>
<evidence type="ECO:0000313" key="2">
    <source>
        <dbReference type="EMBL" id="MER2252956.1"/>
    </source>
</evidence>
<comment type="caution">
    <text evidence="2">The sequence shown here is derived from an EMBL/GenBank/DDBJ whole genome shotgun (WGS) entry which is preliminary data.</text>
</comment>
<dbReference type="Proteomes" id="UP001480955">
    <property type="component" value="Unassembled WGS sequence"/>
</dbReference>
<accession>A0ABV1QUE4</accession>
<name>A0ABV1QUE4_9HYPH</name>
<feature type="region of interest" description="Disordered" evidence="1">
    <location>
        <begin position="275"/>
        <end position="295"/>
    </location>
</feature>
<gene>
    <name evidence="2" type="ORF">ABS772_23850</name>
</gene>
<dbReference type="InterPro" id="IPR045445">
    <property type="entry name" value="DUF6502"/>
</dbReference>
<keyword evidence="3" id="KW-1185">Reference proteome</keyword>
<protein>
    <submittedName>
        <fullName evidence="2">DUF6502 family protein</fullName>
    </submittedName>
</protein>
<dbReference type="Pfam" id="PF20112">
    <property type="entry name" value="DUF6502"/>
    <property type="match status" value="1"/>
</dbReference>
<reference evidence="2 3" key="1">
    <citation type="submission" date="2024-06" db="EMBL/GenBank/DDBJ databases">
        <authorList>
            <person name="Campbell A.G."/>
        </authorList>
    </citation>
    <scope>NUCLEOTIDE SEQUENCE [LARGE SCALE GENOMIC DNA]</scope>
    <source>
        <strain evidence="2 3">EM12</strain>
    </source>
</reference>
<dbReference type="EMBL" id="JBELQE010000125">
    <property type="protein sequence ID" value="MER2252956.1"/>
    <property type="molecule type" value="Genomic_DNA"/>
</dbReference>
<sequence length="295" mass="31955">MSQPTEPAPSPDGAALHGPVARLLRPLVRLLVQRGITFPALTNLLRELYVNVAEYDFALPGKEQTDSRVSLLTGIHRKEVRRLRGAGAPVSQVPATVSRTSRIIARWVAAPEFTDGQGRPLPLPRSADDASPSFESLVAGVTKDVRPRAVLDEWLDRGLAILDPEGRVRLLEAAYLPKGGDEPQLYYFGRNLHDHIAAAAENVAAPSPRFFERAVHYDGLSDALAARLEERAREIAMGALKQANAEAHAACAEDAGGRHRWNFGIYIYREEVPARDPGTVAGPDSASDAAEGRAP</sequence>
<organism evidence="2 3">
    <name type="scientific">Methylorubrum podarium</name>
    <dbReference type="NCBI Taxonomy" id="200476"/>
    <lineage>
        <taxon>Bacteria</taxon>
        <taxon>Pseudomonadati</taxon>
        <taxon>Pseudomonadota</taxon>
        <taxon>Alphaproteobacteria</taxon>
        <taxon>Hyphomicrobiales</taxon>
        <taxon>Methylobacteriaceae</taxon>
        <taxon>Methylorubrum</taxon>
    </lineage>
</organism>